<dbReference type="FunFam" id="4.10.400.10:FF:000009">
    <property type="entry name" value="Low-density lipoprotein receptor-related protein 1"/>
    <property type="match status" value="1"/>
</dbReference>
<evidence type="ECO:0000256" key="9">
    <source>
        <dbReference type="ARBA" id="ARBA00022490"/>
    </source>
</evidence>
<dbReference type="FunFam" id="2.120.10.30:FF:000008">
    <property type="entry name" value="Low-density lipoprotein receptor-related protein 4"/>
    <property type="match status" value="3"/>
</dbReference>
<feature type="disulfide bond" evidence="33">
    <location>
        <begin position="254"/>
        <end position="269"/>
    </location>
</feature>
<evidence type="ECO:0000256" key="17">
    <source>
        <dbReference type="ARBA" id="ARBA00022776"/>
    </source>
</evidence>
<dbReference type="Gene3D" id="2.120.10.30">
    <property type="entry name" value="TolB, C-terminal domain"/>
    <property type="match status" value="4"/>
</dbReference>
<comment type="caution">
    <text evidence="33">Lacks conserved residue(s) required for the propagation of feature annotation.</text>
</comment>
<evidence type="ECO:0000256" key="20">
    <source>
        <dbReference type="ARBA" id="ARBA00022838"/>
    </source>
</evidence>
<evidence type="ECO:0000256" key="14">
    <source>
        <dbReference type="ARBA" id="ARBA00022692"/>
    </source>
</evidence>
<keyword evidence="13" id="KW-0879">Wnt signaling pathway</keyword>
<keyword evidence="10" id="KW-0245">EGF-like domain</keyword>
<dbReference type="PRINTS" id="PR00261">
    <property type="entry name" value="LDLRECEPTOR"/>
</dbReference>
<feature type="repeat" description="LDL-receptor class B" evidence="34">
    <location>
        <begin position="575"/>
        <end position="617"/>
    </location>
</feature>
<evidence type="ECO:0000256" key="23">
    <source>
        <dbReference type="ARBA" id="ARBA00023157"/>
    </source>
</evidence>
<dbReference type="Gene3D" id="4.10.400.10">
    <property type="entry name" value="Low-density Lipoprotein Receptor"/>
    <property type="match status" value="7"/>
</dbReference>
<dbReference type="PANTHER" id="PTHR22722">
    <property type="entry name" value="LOW-DENSITY LIPOPROTEIN RECEPTOR-RELATED PROTEIN 2-RELATED"/>
    <property type="match status" value="1"/>
</dbReference>
<dbReference type="InterPro" id="IPR011989">
    <property type="entry name" value="ARM-like"/>
</dbReference>
<feature type="region of interest" description="Disordered" evidence="35">
    <location>
        <begin position="2359"/>
        <end position="2424"/>
    </location>
</feature>
<dbReference type="FunFam" id="1.25.10.10:FF:000019">
    <property type="entry name" value="Cytoskeleton-associated protein 5"/>
    <property type="match status" value="1"/>
</dbReference>
<feature type="region of interest" description="Disordered" evidence="35">
    <location>
        <begin position="1815"/>
        <end position="1861"/>
    </location>
</feature>
<feature type="disulfide bond" evidence="33">
    <location>
        <begin position="163"/>
        <end position="181"/>
    </location>
</feature>
<evidence type="ECO:0000256" key="27">
    <source>
        <dbReference type="ARBA" id="ARBA00023306"/>
    </source>
</evidence>
<dbReference type="InterPro" id="IPR018097">
    <property type="entry name" value="EGF_Ca-bd_CS"/>
</dbReference>
<dbReference type="PROSITE" id="PS01209">
    <property type="entry name" value="LDLRA_1"/>
    <property type="match status" value="3"/>
</dbReference>
<dbReference type="CDD" id="cd00112">
    <property type="entry name" value="LDLa"/>
    <property type="match status" value="6"/>
</dbReference>
<dbReference type="GO" id="GO:0043933">
    <property type="term" value="P:protein-containing complex organization"/>
    <property type="evidence" value="ECO:0007669"/>
    <property type="project" value="UniProtKB-ARBA"/>
</dbReference>
<dbReference type="InterPro" id="IPR000152">
    <property type="entry name" value="EGF-type_Asp/Asn_hydroxyl_site"/>
</dbReference>
<feature type="transmembrane region" description="Helical" evidence="36">
    <location>
        <begin position="1687"/>
        <end position="1710"/>
    </location>
</feature>
<dbReference type="FunFam" id="4.10.400.10:FF:000006">
    <property type="entry name" value="Putative low-density lipoprotein receptor"/>
    <property type="match status" value="1"/>
</dbReference>
<evidence type="ECO:0000256" key="1">
    <source>
        <dbReference type="ARBA" id="ARBA00004251"/>
    </source>
</evidence>
<feature type="repeat" description="LDL-receptor class B" evidence="34">
    <location>
        <begin position="837"/>
        <end position="880"/>
    </location>
</feature>
<evidence type="ECO:0000256" key="22">
    <source>
        <dbReference type="ARBA" id="ARBA00023136"/>
    </source>
</evidence>
<feature type="disulfide bond" evidence="33">
    <location>
        <begin position="203"/>
        <end position="221"/>
    </location>
</feature>
<dbReference type="PROSITE" id="PS01186">
    <property type="entry name" value="EGF_2"/>
    <property type="match status" value="1"/>
</dbReference>
<keyword evidence="28" id="KW-0137">Centromere</keyword>
<evidence type="ECO:0000256" key="21">
    <source>
        <dbReference type="ARBA" id="ARBA00022989"/>
    </source>
</evidence>
<evidence type="ECO:0000256" key="4">
    <source>
        <dbReference type="ARBA" id="ARBA00004647"/>
    </source>
</evidence>
<feature type="disulfide bond" evidence="33">
    <location>
        <begin position="94"/>
        <end position="109"/>
    </location>
</feature>
<feature type="disulfide bond" evidence="33">
    <location>
        <begin position="175"/>
        <end position="190"/>
    </location>
</feature>
<comment type="subcellular location">
    <subcellularLocation>
        <location evidence="1">Cell membrane</location>
        <topology evidence="1">Single-pass type I membrane protein</topology>
    </subcellularLocation>
    <subcellularLocation>
        <location evidence="3">Chromosome</location>
        <location evidence="3">Centromere</location>
        <location evidence="3">Kinetochore</location>
    </subcellularLocation>
    <subcellularLocation>
        <location evidence="2">Cytoplasm</location>
        <location evidence="2">Cytoskeleton</location>
        <location evidence="2">Microtubule organizing center</location>
        <location evidence="2">Centrosome</location>
    </subcellularLocation>
    <subcellularLocation>
        <location evidence="4">Cytoplasm</location>
        <location evidence="4">Cytoskeleton</location>
        <location evidence="4">Spindle pole</location>
    </subcellularLocation>
</comment>
<dbReference type="Pfam" id="PF21041">
    <property type="entry name" value="XMAP215_CLASP_TOG"/>
    <property type="match status" value="5"/>
</dbReference>
<dbReference type="FunFam" id="1.25.10.10:FF:000068">
    <property type="entry name" value="cytoskeleton-associated protein 5 isoform X1"/>
    <property type="match status" value="1"/>
</dbReference>
<evidence type="ECO:0000256" key="11">
    <source>
        <dbReference type="ARBA" id="ARBA00022583"/>
    </source>
</evidence>
<keyword evidence="19" id="KW-0106">Calcium</keyword>
<dbReference type="FunFam" id="1.25.10.10:FF:000063">
    <property type="entry name" value="Putative cytoskeleton-associated protein 5"/>
    <property type="match status" value="1"/>
</dbReference>
<dbReference type="Pfam" id="PF14670">
    <property type="entry name" value="FXa_inhibition"/>
    <property type="match status" value="3"/>
</dbReference>
<keyword evidence="26" id="KW-0206">Cytoskeleton</keyword>
<feature type="compositionally biased region" description="Low complexity" evidence="35">
    <location>
        <begin position="2923"/>
        <end position="2938"/>
    </location>
</feature>
<evidence type="ECO:0000256" key="34">
    <source>
        <dbReference type="PROSITE-ProRule" id="PRU00461"/>
    </source>
</evidence>
<dbReference type="GO" id="GO:0016055">
    <property type="term" value="P:Wnt signaling pathway"/>
    <property type="evidence" value="ECO:0007669"/>
    <property type="project" value="UniProtKB-KW"/>
</dbReference>
<keyword evidence="16" id="KW-0677">Repeat</keyword>
<evidence type="ECO:0000256" key="24">
    <source>
        <dbReference type="ARBA" id="ARBA00023170"/>
    </source>
</evidence>
<feature type="compositionally biased region" description="Basic and acidic residues" evidence="35">
    <location>
        <begin position="3898"/>
        <end position="3912"/>
    </location>
</feature>
<evidence type="ECO:0000256" key="28">
    <source>
        <dbReference type="ARBA" id="ARBA00023328"/>
    </source>
</evidence>
<feature type="repeat" description="LDL-receptor class B" evidence="34">
    <location>
        <begin position="1102"/>
        <end position="1144"/>
    </location>
</feature>
<keyword evidence="8" id="KW-1003">Cell membrane</keyword>
<feature type="repeat" description="LDL-receptor class B" evidence="34">
    <location>
        <begin position="881"/>
        <end position="923"/>
    </location>
</feature>
<dbReference type="FunFam" id="4.10.400.10:FF:000092">
    <property type="entry name" value="LDL receptor related protein 4"/>
    <property type="match status" value="1"/>
</dbReference>
<keyword evidence="15" id="KW-0732">Signal</keyword>
<keyword evidence="18" id="KW-0221">Differentiation</keyword>
<feature type="repeat" description="LDL-receptor class B" evidence="34">
    <location>
        <begin position="751"/>
        <end position="793"/>
    </location>
</feature>
<protein>
    <recommendedName>
        <fullName evidence="31">Low-density lipoprotein receptor-related protein 4</fullName>
    </recommendedName>
</protein>
<feature type="compositionally biased region" description="Low complexity" evidence="35">
    <location>
        <begin position="3879"/>
        <end position="3896"/>
    </location>
</feature>
<feature type="repeat" description="LDL-receptor class B" evidence="34">
    <location>
        <begin position="1145"/>
        <end position="1188"/>
    </location>
</feature>
<feature type="compositionally biased region" description="Low complexity" evidence="35">
    <location>
        <begin position="2975"/>
        <end position="2986"/>
    </location>
</feature>
<evidence type="ECO:0000256" key="6">
    <source>
        <dbReference type="ARBA" id="ARBA00022454"/>
    </source>
</evidence>
<dbReference type="Pfam" id="PF07645">
    <property type="entry name" value="EGF_CA"/>
    <property type="match status" value="1"/>
</dbReference>
<evidence type="ECO:0000313" key="38">
    <source>
        <dbReference type="EMBL" id="RXM28849.1"/>
    </source>
</evidence>
<feature type="disulfide bond" evidence="33">
    <location>
        <begin position="114"/>
        <end position="126"/>
    </location>
</feature>
<dbReference type="InterPro" id="IPR002172">
    <property type="entry name" value="LDrepeatLR_classA_rpt"/>
</dbReference>
<dbReference type="FunFam" id="1.25.10.10:FF:000052">
    <property type="entry name" value="Cytoskeleton associated protein 5"/>
    <property type="match status" value="1"/>
</dbReference>
<dbReference type="GO" id="GO:0048731">
    <property type="term" value="P:system development"/>
    <property type="evidence" value="ECO:0007669"/>
    <property type="project" value="UniProtKB-ARBA"/>
</dbReference>
<dbReference type="GO" id="GO:0030154">
    <property type="term" value="P:cell differentiation"/>
    <property type="evidence" value="ECO:0007669"/>
    <property type="project" value="UniProtKB-KW"/>
</dbReference>
<dbReference type="FunFam" id="4.10.400.10:FF:000098">
    <property type="entry name" value="low-density lipoprotein receptor-related protein 4"/>
    <property type="match status" value="1"/>
</dbReference>
<dbReference type="FunFam" id="2.10.25.10:FF:000009">
    <property type="entry name" value="Low-density lipoprotein receptor isoform 1"/>
    <property type="match status" value="1"/>
</dbReference>
<dbReference type="SMART" id="SM01349">
    <property type="entry name" value="TOG"/>
    <property type="match status" value="5"/>
</dbReference>
<dbReference type="Gene3D" id="1.25.10.10">
    <property type="entry name" value="Leucine-rich Repeat Variant"/>
    <property type="match status" value="6"/>
</dbReference>
<feature type="region of interest" description="Disordered" evidence="35">
    <location>
        <begin position="3773"/>
        <end position="3805"/>
    </location>
</feature>
<feature type="repeat" description="LDL-receptor class B" evidence="34">
    <location>
        <begin position="531"/>
        <end position="574"/>
    </location>
</feature>
<dbReference type="SUPFAM" id="SSF63825">
    <property type="entry name" value="YWTD domain"/>
    <property type="match status" value="4"/>
</dbReference>
<feature type="disulfide bond" evidence="33">
    <location>
        <begin position="215"/>
        <end position="230"/>
    </location>
</feature>
<keyword evidence="12" id="KW-0132">Cell division</keyword>
<dbReference type="SUPFAM" id="SSF57196">
    <property type="entry name" value="EGF/Laminin"/>
    <property type="match status" value="2"/>
</dbReference>
<evidence type="ECO:0000256" key="26">
    <source>
        <dbReference type="ARBA" id="ARBA00023212"/>
    </source>
</evidence>
<feature type="disulfide bond" evidence="33">
    <location>
        <begin position="196"/>
        <end position="208"/>
    </location>
</feature>
<keyword evidence="17" id="KW-0498">Mitosis</keyword>
<evidence type="ECO:0000256" key="7">
    <source>
        <dbReference type="ARBA" id="ARBA00022473"/>
    </source>
</evidence>
<dbReference type="PROSITE" id="PS51120">
    <property type="entry name" value="LDLRB"/>
    <property type="match status" value="16"/>
</dbReference>
<dbReference type="InterPro" id="IPR034085">
    <property type="entry name" value="TOG"/>
</dbReference>
<dbReference type="InterPro" id="IPR000033">
    <property type="entry name" value="LDLR_classB_rpt"/>
</dbReference>
<feature type="disulfide bond" evidence="33">
    <location>
        <begin position="121"/>
        <end position="139"/>
    </location>
</feature>
<dbReference type="PANTHER" id="PTHR22722:SF15">
    <property type="entry name" value="LOW-DENSITY LIPOPROTEIN RECEPTOR-RELATED"/>
    <property type="match status" value="1"/>
</dbReference>
<dbReference type="InterPro" id="IPR000742">
    <property type="entry name" value="EGF"/>
</dbReference>
<dbReference type="SUPFAM" id="SSF48371">
    <property type="entry name" value="ARM repeat"/>
    <property type="match status" value="2"/>
</dbReference>
<evidence type="ECO:0000256" key="15">
    <source>
        <dbReference type="ARBA" id="ARBA00022729"/>
    </source>
</evidence>
<feature type="disulfide bond" evidence="33">
    <location>
        <begin position="75"/>
        <end position="87"/>
    </location>
</feature>
<evidence type="ECO:0000259" key="37">
    <source>
        <dbReference type="PROSITE" id="PS01186"/>
    </source>
</evidence>
<dbReference type="FunFam" id="1.25.10.10:FF:000050">
    <property type="entry name" value="Cytoskeleton-associated protein 5 isoform X1"/>
    <property type="match status" value="1"/>
</dbReference>
<feature type="disulfide bond" evidence="33">
    <location>
        <begin position="277"/>
        <end position="289"/>
    </location>
</feature>
<dbReference type="SMART" id="SM00181">
    <property type="entry name" value="EGF"/>
    <property type="match status" value="6"/>
</dbReference>
<feature type="repeat" description="LDL-receptor class B" evidence="34">
    <location>
        <begin position="1189"/>
        <end position="1230"/>
    </location>
</feature>
<dbReference type="Pfam" id="PF00057">
    <property type="entry name" value="Ldl_recept_a"/>
    <property type="match status" value="7"/>
</dbReference>
<feature type="repeat" description="HEAT" evidence="32">
    <location>
        <begin position="2295"/>
        <end position="2333"/>
    </location>
</feature>
<dbReference type="InterPro" id="IPR023415">
    <property type="entry name" value="LDLR_class-A_CS"/>
</dbReference>
<feature type="disulfide bond" evidence="33">
    <location>
        <begin position="156"/>
        <end position="168"/>
    </location>
</feature>
<feature type="repeat" description="LDL-receptor class B" evidence="34">
    <location>
        <begin position="1493"/>
        <end position="1534"/>
    </location>
</feature>
<evidence type="ECO:0000256" key="29">
    <source>
        <dbReference type="ARBA" id="ARBA00025722"/>
    </source>
</evidence>
<feature type="disulfide bond" evidence="33">
    <location>
        <begin position="55"/>
        <end position="70"/>
    </location>
</feature>
<gene>
    <name evidence="38" type="ORF">EOD39_0536</name>
</gene>
<proteinExistence type="inferred from homology"/>
<dbReference type="CDD" id="cd00054">
    <property type="entry name" value="EGF_CA"/>
    <property type="match status" value="1"/>
</dbReference>
<reference evidence="38 39" key="1">
    <citation type="submission" date="2019-01" db="EMBL/GenBank/DDBJ databases">
        <title>Draft Genome and Complete Hox-Cluster Characterization of the Sterlet Sturgeon (Acipenser ruthenus).</title>
        <authorList>
            <person name="Wei Q."/>
        </authorList>
    </citation>
    <scope>NUCLEOTIDE SEQUENCE [LARGE SCALE GENOMIC DNA]</scope>
    <source>
        <strain evidence="38">WHYD16114868_AA</strain>
        <tissue evidence="38">Blood</tissue>
    </source>
</reference>
<sequence length="3912" mass="434939">MMMKEWSPKFHKTVTMGLGGGTIAGNTECSCGRNHFTCAVNTFGECTCIPAQWQCDGDNDCGDHSDEDGCMLPTCSPLDFHCDNGKCIRRSWVCDGDNDCEDDSDEQDCPPRECEEDEFHCQNGYCIRSLWHCDGDNDCGDNSDEQCASDVPMVTCSVEEFQCSYGRCILDIYHCDGDDDCGDWSDESDCSSHQPCRSGEFMCSSGLCINAGWRCDGDSDCDDQSDEKNCTTSTCTTDQFRCKSGRCVRLSWRCDGEDDCSDNSDEVGCEKTDSPQCAPDQFLCGNGRCIGQRKVCNEVSDCGDGSDESPHQNCRPRLSEESCNVNNGGCAQKCQMARGLVQCTCHTGFRLKDDGRSCQDVDECSEEGYCSQGCTNTEGGFQCWCVHGYELRPDKRSCKALGPEPVLLFANRIDIRQVLPHRSEYTLLLNNLENAIALDFHHSMELVFWSDVTLDRIMKANLNGSNVEEVVSTGLESPGGLAIDWIHDKLYWTDSGTSRIEVANVDGTHRKVLLWQNMEKPRAIALHPIEGKIYWTDWGNTPRIEYANMDGSNRRIIADTHLFWPNGLTIDYAGHRMYWVDAKHHVIERADLDGSNRKAVISQGLPHPFAITVFEDSLYWTDWHTKSINSANKFTGKNQEIIRNKLHFPMDIHTLHPQRQPAGGRNRCGNNNGGCSHLCLPSNKTFTCTCPTGFQKIDNFNCAQSLDKFLLFARRTDIRRISFDTEDKSDDVIPLADVRSAVALDWDSKDEYIYWSDVTTDSINRAKWDGSRQQVVVDTSLESPAGLAFDWVTSKLYWTDAGTDRVEVSNADGSMRTVLIWENLDRPRDIVVDPIGGYMYWTDWGASPKIERAGMDASNRIVIISSNLTWPNGLAIDYETERLYWADAGMKTIEFSNLDGTDRQVLIGSQLPHPFGLTLYLDKIYWTDWQSKSIQSANKLSGLGRVTLRENLENLMDIHMFHRHRSPVPTVCKVNNGGCSHLCLLAPLPKGSSCACPTGINLQSDGKTCAHGMNSFLIFARRTDIRMVSLDIPYFADVVLAINESLKNTIAIAVDPKGGKVYWSDSTLKKISRSNLNGTEYEDIITTGLMTTDGLAVDAVGRKIYWTDTGTNRIEVANLDGSMRKVLIWQNLDSPRAIALYHEMGYMFWTDWGEHAKLERSGMDGTGRVVLISNNLGWPNGLAIDKAGSQLLWADAHTERIEAADLNGANRRTLVSPVQHPYGLTLLGPHIYWTDWQTRSIQRTDKNTGGSSITVRGNLPGLMDIQAVDRDKPLGFNKCGVRNGGCSHLCLPNPSSLSCSCPTGIQLKSDGRTCDDSPETYLLFSSRGSIRRISLDTNDHTDVYVPVPELNNVISLDFDSVDGKVYYTDVYLDVIRRANLNGSTLETVIGHGLKTTDGLAVDWVARNLYWTDTGRNTIEVARLDGSNRKVLINNSLDEPRAIAVFPRKGYLFWTDWGHIAKIERSHLDGSDRKVLINTDLGWPNGLTLDYDTRRIYWVDAHLDRIESSDLNGKLRQILISPVSHPFALTQQDRWIYWTDWQTKSIQRVDKYTGRSKETILANVEGLMDIIVVSTQRQTGTNFCGVNNGGCTHLCFARTTDFVCACPDESDGKPCSTIPGYVPPAPETSTTSAAKPDKSHKNPGVSTEKPTPPVHTPGKNCSVHGAGLANCNTERGDGPVPSDESLHLSYIIGGVLTMLAFLVLIAAFIIYRHKKSKFADPGVSNLTYSNPSYRTSTQEVKIETVQKPPIYNQLRYKKETGIDNSYTKEKIKIVEGICLLSSDELYWEDLKQMKPSRGGILRDHVCMKTDTVSLQASSSGSLNDTETEQLLQEEQQSECSSVHTTTATTPERHSSLPDTGWEIQRKPSTESELWKARLHGYEEALKLFQRIDDEKSPEWSKYLGFIKKIVTDSNAVAQLKGLEAVLAYVENAHVAGRTTGEVVSGVVCKVFNQPKARAKELGLEICMMYIEIEKAEAVQEELLKGLDNKNPKIIVMCIETIRKALSEFGSKIVTLKPIVKVLPKLFESREKAVRDEAKLLAVEMYRWIRDALRPPLQNINSVQFKELEEEWESKKWQERKEALEALEILVKNPKIEAGDFGDVVRTLKKVIGKDTNVMLVAAAAKCVVGLATGLRKKFGTYACLESKKWQERKEALEALEILVKNPKIEAGDFGDVVRTLKKVIGKDTNVMLVAAAAKCVVGLATGLRKKFGTYACLVVPTILEKFKEKKPNVVQALQEAIDAVFLTTTLQNVSEDVLAVMDNKNPSIKQQSSLFLSRSFRHCTPSTLPKSLLKPFCAALLKQINDSAPEVRDAAFEALGTALKVVGEKAVNPFLADVDKLKLDRIKECAEKIELAGGKKVAGGAEKKDAKSATKTAPVAEAPPAKPAAPQKKAPVAKPGGPPKKGKVAGGAGAKGKKAPVETKDVVETELSDEACEEKASAVLPASCMQLLDSGNWKERLASMEEFQKAVEQMEKSEMPCQALVRMLAKKPGWKETNFQVMQMKLHIVGLIAVKGNFSKTSALVVLECLVDKIGDVKCGIKSKEALTAIGEACSLPWTAEHVVSMAFAQKNPKNQAETLNWLANAMKEFGFSGINVKAFINNVKTALGATNPAVRTSAIALLGVMFLYMGAPLRMFFEDEKPALLTQIDAEFEKMQGQTPPAPFRGSIKKGGQDENEEAEEPDEEGGNDVMDLLPRSDIGEKITSDMVSKMSDKNWKIRKEGLDEVAAVINEAKFIQPNIGELPIALKARLGDSNKILLQQTLTILQQIATAMGPNIKQHVKNLGIPIITVLGDSKSNVRAAALATLNAWVEQTGMKEWLEGEDLSEELKKENPFLRQEVLGWLADKLPTLRTVPPDLMLCVPHLYSCLEDRNGDVRKKAQEALPTFMMHLGYEKMFKATSKLKTASKDQVVSLLEKARTNMPAKPAAPVKAADSKPAGGVKSAPASAKPQLSPACDESEVSVPDSKQDPKKAKSTGAAAKGKTTSQSSDANDSMGKANTSLSKPNSQTKGKSSKQGVIGKKAPIKSNAKEEEDKSGPIFTHVPNGKEQRIKDEKGLKVLKWNFTTPRDEYIEQLKTQMSGCSAKWLQDELFHLDFQHHIKALTAMIEHLEDEKDATISCLDLVLKWFTLRFFDTNTSVLMKALEYLKMLFTMLSRENYHLNEYEASSFIPYLVLKVGESKDVVRKDVRALLNMMCKVYPASKVFTFLMDGTKSKNSKQRAECLEELGCLIESYGMHVCQPTAAKALKEIAVHIGDRDNSVRNAALNTVVVAYNVCGDQVFKLIGNLSEKEMSMLEERIKRSAKKPAAAPVKQVEEKPQRSQGGNPNASLMRRPPLDEVPSKLNQYRSQNAHPEQSSPSIPREFQLDLDIIENDHTRVSEMPDLVQHKLDELLEPVLIPEPKIRSVSPHFDDMHNSIASTINFVVSQVASGDINTSIQALAQIDEVLRQEDKAEAMSGHIDQFLIATFMQLRLIYSTHMADERLDKDDIVKLYSCIIGNMISLFQMEMLAREASMGVLKDLMHGLITLMLDSRVEDLEDGQQLIRSVNLLVVKVLEKSDQTNILSALLVLLQDSLLATASSPKFSELVMKCLWRMVRLLPESVNNINLDRILLDIHNFMKIFPKDKLKQLKSDIPLRTLKTLLHTLCRLTGPKILDHMTMIENKNESELETHLRRVVKHSLDQTSSKSDRETEKGANGMDEMASKSKVSDILAEIFKKIGSKENTKEGLTELYEYKQKYSDADIDPFLKNTSQFFQSYVERGLRMIELEREGKGRVQSSSSGISPQSADTFVPSSTTTAPSITTNGEEVKPAVYLERLKILRQRHGLENNSKQQDERPPLTSSLSKLSAPAVASSTDMLHSKLSQLKESREHYHQELESNQSHTQSSTSTTSSATNLDDLKKRLERIKSNRK</sequence>
<dbReference type="InterPro" id="IPR011042">
    <property type="entry name" value="6-blade_b-propeller_TolB-like"/>
</dbReference>
<keyword evidence="9" id="KW-0963">Cytoplasm</keyword>
<dbReference type="SUPFAM" id="SSF57424">
    <property type="entry name" value="LDL receptor-like module"/>
    <property type="match status" value="6"/>
</dbReference>
<evidence type="ECO:0000256" key="18">
    <source>
        <dbReference type="ARBA" id="ARBA00022782"/>
    </source>
</evidence>
<keyword evidence="39" id="KW-1185">Reference proteome</keyword>
<comment type="similarity">
    <text evidence="5">Belongs to the LDLR family.</text>
</comment>
<dbReference type="InterPro" id="IPR036055">
    <property type="entry name" value="LDL_receptor-like_sf"/>
</dbReference>
<feature type="region of interest" description="Disordered" evidence="35">
    <location>
        <begin position="2920"/>
        <end position="3048"/>
    </location>
</feature>
<evidence type="ECO:0000256" key="5">
    <source>
        <dbReference type="ARBA" id="ARBA00009939"/>
    </source>
</evidence>
<feature type="compositionally biased region" description="Basic and acidic residues" evidence="35">
    <location>
        <begin position="3865"/>
        <end position="3877"/>
    </location>
</feature>
<dbReference type="FunFam" id="2.120.10.30:FF:000029">
    <property type="entry name" value="LDL receptor related protein 4"/>
    <property type="match status" value="1"/>
</dbReference>
<dbReference type="InterPro" id="IPR051221">
    <property type="entry name" value="LDLR-related"/>
</dbReference>
<feature type="region of interest" description="Disordered" evidence="35">
    <location>
        <begin position="3680"/>
        <end position="3703"/>
    </location>
</feature>
<comment type="similarity">
    <text evidence="29">Belongs to the TOG/XMAP215 family.</text>
</comment>
<evidence type="ECO:0000256" key="30">
    <source>
        <dbReference type="ARBA" id="ARBA00061830"/>
    </source>
</evidence>
<dbReference type="PROSITE" id="PS01187">
    <property type="entry name" value="EGF_CA"/>
    <property type="match status" value="1"/>
</dbReference>
<accession>A0A444U161</accession>
<evidence type="ECO:0000256" key="16">
    <source>
        <dbReference type="ARBA" id="ARBA00022737"/>
    </source>
</evidence>
<keyword evidence="22 36" id="KW-0472">Membrane</keyword>
<keyword evidence="25" id="KW-0325">Glycoprotein</keyword>
<evidence type="ECO:0000256" key="8">
    <source>
        <dbReference type="ARBA" id="ARBA00022475"/>
    </source>
</evidence>
<keyword evidence="6" id="KW-0158">Chromosome</keyword>
<dbReference type="GO" id="GO:0005886">
    <property type="term" value="C:plasma membrane"/>
    <property type="evidence" value="ECO:0007669"/>
    <property type="project" value="UniProtKB-SubCell"/>
</dbReference>
<keyword evidence="24 38" id="KW-0675">Receptor</keyword>
<organism evidence="38 39">
    <name type="scientific">Acipenser ruthenus</name>
    <name type="common">Sterlet sturgeon</name>
    <dbReference type="NCBI Taxonomy" id="7906"/>
    <lineage>
        <taxon>Eukaryota</taxon>
        <taxon>Metazoa</taxon>
        <taxon>Chordata</taxon>
        <taxon>Craniata</taxon>
        <taxon>Vertebrata</taxon>
        <taxon>Euteleostomi</taxon>
        <taxon>Actinopterygii</taxon>
        <taxon>Chondrostei</taxon>
        <taxon>Acipenseriformes</taxon>
        <taxon>Acipenseridae</taxon>
        <taxon>Acipenser</taxon>
    </lineage>
</organism>
<dbReference type="Gene3D" id="2.10.25.10">
    <property type="entry name" value="Laminin"/>
    <property type="match status" value="3"/>
</dbReference>
<keyword evidence="20" id="KW-0995">Kinetochore</keyword>
<feature type="compositionally biased region" description="Low complexity" evidence="35">
    <location>
        <begin position="2376"/>
        <end position="2398"/>
    </location>
</feature>
<evidence type="ECO:0000256" key="36">
    <source>
        <dbReference type="SAM" id="Phobius"/>
    </source>
</evidence>
<dbReference type="EMBL" id="SCEB01215572">
    <property type="protein sequence ID" value="RXM28849.1"/>
    <property type="molecule type" value="Genomic_DNA"/>
</dbReference>
<feature type="disulfide bond" evidence="33">
    <location>
        <begin position="235"/>
        <end position="247"/>
    </location>
</feature>
<feature type="compositionally biased region" description="Polar residues" evidence="35">
    <location>
        <begin position="3853"/>
        <end position="3864"/>
    </location>
</feature>
<dbReference type="InterPro" id="IPR048491">
    <property type="entry name" value="XMAP215_CLASP_TOG"/>
</dbReference>
<feature type="disulfide bond" evidence="33">
    <location>
        <begin position="284"/>
        <end position="302"/>
    </location>
</feature>
<feature type="repeat" description="LDL-receptor class B" evidence="34">
    <location>
        <begin position="1406"/>
        <end position="1448"/>
    </location>
</feature>
<dbReference type="PROSITE" id="PS00010">
    <property type="entry name" value="ASX_HYDROXYL"/>
    <property type="match status" value="1"/>
</dbReference>
<evidence type="ECO:0000256" key="2">
    <source>
        <dbReference type="ARBA" id="ARBA00004300"/>
    </source>
</evidence>
<evidence type="ECO:0000256" key="3">
    <source>
        <dbReference type="ARBA" id="ARBA00004629"/>
    </source>
</evidence>
<feature type="compositionally biased region" description="Polar residues" evidence="35">
    <location>
        <begin position="2987"/>
        <end position="3016"/>
    </location>
</feature>
<dbReference type="SMART" id="SM00179">
    <property type="entry name" value="EGF_CA"/>
    <property type="match status" value="3"/>
</dbReference>
<dbReference type="InterPro" id="IPR021133">
    <property type="entry name" value="HEAT_type_2"/>
</dbReference>
<evidence type="ECO:0000256" key="13">
    <source>
        <dbReference type="ARBA" id="ARBA00022687"/>
    </source>
</evidence>
<dbReference type="PROSITE" id="PS50068">
    <property type="entry name" value="LDLRA_2"/>
    <property type="match status" value="7"/>
</dbReference>
<feature type="disulfide bond" evidence="33">
    <location>
        <begin position="242"/>
        <end position="260"/>
    </location>
</feature>
<feature type="repeat" description="LDL-receptor class B" evidence="34">
    <location>
        <begin position="794"/>
        <end position="836"/>
    </location>
</feature>
<evidence type="ECO:0000256" key="35">
    <source>
        <dbReference type="SAM" id="MobiDB-lite"/>
    </source>
</evidence>
<evidence type="ECO:0000256" key="33">
    <source>
        <dbReference type="PROSITE-ProRule" id="PRU00124"/>
    </source>
</evidence>
<dbReference type="SMART" id="SM00192">
    <property type="entry name" value="LDLa"/>
    <property type="match status" value="7"/>
</dbReference>
<keyword evidence="21 36" id="KW-1133">Transmembrane helix</keyword>
<feature type="region of interest" description="Disordered" evidence="35">
    <location>
        <begin position="3824"/>
        <end position="3912"/>
    </location>
</feature>
<evidence type="ECO:0000256" key="32">
    <source>
        <dbReference type="PROSITE-ProRule" id="PRU00103"/>
    </source>
</evidence>
<dbReference type="GO" id="GO:0051301">
    <property type="term" value="P:cell division"/>
    <property type="evidence" value="ECO:0007669"/>
    <property type="project" value="UniProtKB-KW"/>
</dbReference>
<dbReference type="Pfam" id="PF00058">
    <property type="entry name" value="Ldl_recept_b"/>
    <property type="match status" value="15"/>
</dbReference>
<feature type="domain" description="EGF-like" evidence="37">
    <location>
        <begin position="383"/>
        <end position="398"/>
    </location>
</feature>
<dbReference type="GO" id="GO:0005813">
    <property type="term" value="C:centrosome"/>
    <property type="evidence" value="ECO:0007669"/>
    <property type="project" value="UniProtKB-SubCell"/>
</dbReference>
<evidence type="ECO:0000256" key="31">
    <source>
        <dbReference type="ARBA" id="ARBA00074424"/>
    </source>
</evidence>
<dbReference type="GO" id="GO:0015631">
    <property type="term" value="F:tubulin binding"/>
    <property type="evidence" value="ECO:0007669"/>
    <property type="project" value="InterPro"/>
</dbReference>
<evidence type="ECO:0000313" key="39">
    <source>
        <dbReference type="Proteomes" id="UP000289886"/>
    </source>
</evidence>
<dbReference type="FunFam" id="4.10.400.10:FF:000085">
    <property type="entry name" value="low-density lipoprotein receptor-related protein 4"/>
    <property type="match status" value="1"/>
</dbReference>
<keyword evidence="23 33" id="KW-1015">Disulfide bond</keyword>
<dbReference type="GO" id="GO:0005509">
    <property type="term" value="F:calcium ion binding"/>
    <property type="evidence" value="ECO:0007669"/>
    <property type="project" value="InterPro"/>
</dbReference>
<dbReference type="Proteomes" id="UP000289886">
    <property type="component" value="Unassembled WGS sequence"/>
</dbReference>
<feature type="disulfide bond" evidence="33">
    <location>
        <begin position="82"/>
        <end position="100"/>
    </location>
</feature>
<dbReference type="InterPro" id="IPR049883">
    <property type="entry name" value="NOTCH1_EGF-like"/>
</dbReference>
<feature type="repeat" description="LDL-receptor class B" evidence="34">
    <location>
        <begin position="488"/>
        <end position="530"/>
    </location>
</feature>
<dbReference type="FunFam" id="4.10.400.10:FF:000017">
    <property type="entry name" value="LDL receptor related protein 4"/>
    <property type="match status" value="2"/>
</dbReference>
<dbReference type="GO" id="GO:0043235">
    <property type="term" value="C:receptor complex"/>
    <property type="evidence" value="ECO:0007669"/>
    <property type="project" value="TreeGrafter"/>
</dbReference>
<dbReference type="SMART" id="SM00135">
    <property type="entry name" value="LY"/>
    <property type="match status" value="20"/>
</dbReference>
<feature type="repeat" description="LDL-receptor class B" evidence="34">
    <location>
        <begin position="1059"/>
        <end position="1101"/>
    </location>
</feature>
<feature type="compositionally biased region" description="Acidic residues" evidence="35">
    <location>
        <begin position="2674"/>
        <end position="2687"/>
    </location>
</feature>
<dbReference type="GO" id="GO:0000922">
    <property type="term" value="C:spindle pole"/>
    <property type="evidence" value="ECO:0007669"/>
    <property type="project" value="UniProtKB-SubCell"/>
</dbReference>
<dbReference type="PROSITE" id="PS50077">
    <property type="entry name" value="HEAT_REPEAT"/>
    <property type="match status" value="2"/>
</dbReference>
<feature type="compositionally biased region" description="Polar residues" evidence="35">
    <location>
        <begin position="1836"/>
        <end position="1848"/>
    </location>
</feature>
<dbReference type="InterPro" id="IPR001881">
    <property type="entry name" value="EGF-like_Ca-bd_dom"/>
</dbReference>
<keyword evidence="27" id="KW-0131">Cell cycle</keyword>
<dbReference type="GO" id="GO:0000776">
    <property type="term" value="C:kinetochore"/>
    <property type="evidence" value="ECO:0007669"/>
    <property type="project" value="UniProtKB-KW"/>
</dbReference>
<feature type="region of interest" description="Disordered" evidence="35">
    <location>
        <begin position="2655"/>
        <end position="2694"/>
    </location>
</feature>
<feature type="repeat" description="LDL-receptor class B" evidence="34">
    <location>
        <begin position="445"/>
        <end position="487"/>
    </location>
</feature>
<evidence type="ECO:0000256" key="25">
    <source>
        <dbReference type="ARBA" id="ARBA00023180"/>
    </source>
</evidence>
<keyword evidence="11" id="KW-0254">Endocytosis</keyword>
<name>A0A444U161_ACIRT</name>
<dbReference type="InterPro" id="IPR009030">
    <property type="entry name" value="Growth_fac_rcpt_cys_sf"/>
</dbReference>
<evidence type="ECO:0000256" key="10">
    <source>
        <dbReference type="ARBA" id="ARBA00022536"/>
    </source>
</evidence>
<feature type="repeat" description="LDL-receptor class B" evidence="34">
    <location>
        <begin position="1363"/>
        <end position="1405"/>
    </location>
</feature>
<comment type="subunit">
    <text evidence="30">Homooligomer. Interacts with MUSK; the heterodimer forms an AGRIN receptor complex that binds AGRIN resulting in activation of MUSK. Interacts (via the extracellular domain) with SOST; the interaction facilitates the inhibition of Wnt signaling. Interacts with MESD; the interaction promotes glycosylation of LRP4 and its cell-surface expression.</text>
</comment>
<keyword evidence="38" id="KW-0449">Lipoprotein</keyword>
<feature type="repeat" description="LDL-receptor class B" evidence="34">
    <location>
        <begin position="1449"/>
        <end position="1492"/>
    </location>
</feature>
<feature type="repeat" description="HEAT" evidence="32">
    <location>
        <begin position="2861"/>
        <end position="2898"/>
    </location>
</feature>
<dbReference type="InterPro" id="IPR016024">
    <property type="entry name" value="ARM-type_fold"/>
</dbReference>
<dbReference type="SUPFAM" id="SSF57184">
    <property type="entry name" value="Growth factor receptor domain"/>
    <property type="match status" value="1"/>
</dbReference>
<keyword evidence="7" id="KW-0217">Developmental protein</keyword>
<feature type="region of interest" description="Disordered" evidence="35">
    <location>
        <begin position="3298"/>
        <end position="3340"/>
    </location>
</feature>
<dbReference type="GO" id="GO:0006897">
    <property type="term" value="P:endocytosis"/>
    <property type="evidence" value="ECO:0007669"/>
    <property type="project" value="UniProtKB-KW"/>
</dbReference>
<feature type="region of interest" description="Disordered" evidence="35">
    <location>
        <begin position="1625"/>
        <end position="1658"/>
    </location>
</feature>
<keyword evidence="14 36" id="KW-0812">Transmembrane</keyword>
<comment type="caution">
    <text evidence="38">The sequence shown here is derived from an EMBL/GenBank/DDBJ whole genome shotgun (WGS) entry which is preliminary data.</text>
</comment>
<evidence type="ECO:0000256" key="12">
    <source>
        <dbReference type="ARBA" id="ARBA00022618"/>
    </source>
</evidence>
<evidence type="ECO:0000256" key="19">
    <source>
        <dbReference type="ARBA" id="ARBA00022837"/>
    </source>
</evidence>
<feature type="compositionally biased region" description="Low complexity" evidence="35">
    <location>
        <begin position="3778"/>
        <end position="3804"/>
    </location>
</feature>